<protein>
    <submittedName>
        <fullName evidence="7">Type 1 fimbrial protein</fullName>
    </submittedName>
</protein>
<gene>
    <name evidence="7" type="ORF">I4902_05590</name>
</gene>
<evidence type="ECO:0000259" key="6">
    <source>
        <dbReference type="Pfam" id="PF00419"/>
    </source>
</evidence>
<name>A0ABS0IRV0_9GAMM</name>
<feature type="domain" description="Fimbrial-type adhesion" evidence="6">
    <location>
        <begin position="34"/>
        <end position="189"/>
    </location>
</feature>
<comment type="subcellular location">
    <subcellularLocation>
        <location evidence="1">Fimbrium</location>
    </subcellularLocation>
</comment>
<dbReference type="Pfam" id="PF00419">
    <property type="entry name" value="Fimbrial"/>
    <property type="match status" value="1"/>
</dbReference>
<dbReference type="PANTHER" id="PTHR33420">
    <property type="entry name" value="FIMBRIAL SUBUNIT ELFA-RELATED"/>
    <property type="match status" value="1"/>
</dbReference>
<keyword evidence="8" id="KW-1185">Reference proteome</keyword>
<comment type="similarity">
    <text evidence="2">Belongs to the fimbrial protein family.</text>
</comment>
<dbReference type="InterPro" id="IPR050263">
    <property type="entry name" value="Bact_Fimbrial_Adh_Pro"/>
</dbReference>
<dbReference type="RefSeq" id="WP_196566243.1">
    <property type="nucleotide sequence ID" value="NZ_JADRYY010000003.1"/>
</dbReference>
<dbReference type="PANTHER" id="PTHR33420:SF12">
    <property type="entry name" value="FIMBRIN-LIKE PROTEIN FIMI-RELATED"/>
    <property type="match status" value="1"/>
</dbReference>
<evidence type="ECO:0000256" key="3">
    <source>
        <dbReference type="ARBA" id="ARBA00022729"/>
    </source>
</evidence>
<accession>A0ABS0IRV0</accession>
<evidence type="ECO:0000256" key="1">
    <source>
        <dbReference type="ARBA" id="ARBA00004561"/>
    </source>
</evidence>
<comment type="caution">
    <text evidence="7">The sequence shown here is derived from an EMBL/GenBank/DDBJ whole genome shotgun (WGS) entry which is preliminary data.</text>
</comment>
<reference evidence="7 8" key="1">
    <citation type="submission" date="2020-11" db="EMBL/GenBank/DDBJ databases">
        <title>Enhanced detection system for hospital associated transmission using whole genome sequencing surveillance.</title>
        <authorList>
            <person name="Harrison L.H."/>
            <person name="Van Tyne D."/>
            <person name="Marsh J.W."/>
            <person name="Griffith M.P."/>
            <person name="Snyder D.J."/>
            <person name="Cooper V.S."/>
            <person name="Mustapha M."/>
        </authorList>
    </citation>
    <scope>NUCLEOTIDE SEQUENCE [LARGE SCALE GENOMIC DNA]</scope>
    <source>
        <strain evidence="7 8">PR00075</strain>
    </source>
</reference>
<feature type="chain" id="PRO_5045322316" evidence="5">
    <location>
        <begin position="26"/>
        <end position="190"/>
    </location>
</feature>
<keyword evidence="3 5" id="KW-0732">Signal</keyword>
<dbReference type="InterPro" id="IPR000259">
    <property type="entry name" value="Adhesion_dom_fimbrial"/>
</dbReference>
<organism evidence="7 8">
    <name type="scientific">Proteus alimentorum</name>
    <dbReference type="NCBI Taxonomy" id="1973495"/>
    <lineage>
        <taxon>Bacteria</taxon>
        <taxon>Pseudomonadati</taxon>
        <taxon>Pseudomonadota</taxon>
        <taxon>Gammaproteobacteria</taxon>
        <taxon>Enterobacterales</taxon>
        <taxon>Morganellaceae</taxon>
        <taxon>Proteus</taxon>
    </lineage>
</organism>
<sequence length="190" mass="19957">MSVSKKIVSKLCIAGLLASSFSALALDTSGKVLFQGYIYSATCEVDINGQGPNSAIIEMGRYSTSEFSGTDSEVGGSGGKGQIKISLINCPDKGTLTVKFSGKPEANNNEILSLLGDNSADGVGIHLYKAGDLTTPLTIDGSKTLTYNIGNEENQTPDLHVNLVAKYVATQDKVTAGDGNSEMDYTIQYN</sequence>
<evidence type="ECO:0000313" key="8">
    <source>
        <dbReference type="Proteomes" id="UP000614721"/>
    </source>
</evidence>
<proteinExistence type="inferred from homology"/>
<dbReference type="InterPro" id="IPR036937">
    <property type="entry name" value="Adhesion_dom_fimbrial_sf"/>
</dbReference>
<dbReference type="InterPro" id="IPR008966">
    <property type="entry name" value="Adhesion_dom_sf"/>
</dbReference>
<feature type="signal peptide" evidence="5">
    <location>
        <begin position="1"/>
        <end position="25"/>
    </location>
</feature>
<evidence type="ECO:0000256" key="4">
    <source>
        <dbReference type="ARBA" id="ARBA00023263"/>
    </source>
</evidence>
<dbReference type="EMBL" id="JADSJP010000007">
    <property type="protein sequence ID" value="MBG2878736.1"/>
    <property type="molecule type" value="Genomic_DNA"/>
</dbReference>
<dbReference type="Gene3D" id="2.60.40.1090">
    <property type="entry name" value="Fimbrial-type adhesion domain"/>
    <property type="match status" value="1"/>
</dbReference>
<dbReference type="SUPFAM" id="SSF49401">
    <property type="entry name" value="Bacterial adhesins"/>
    <property type="match status" value="1"/>
</dbReference>
<evidence type="ECO:0000256" key="2">
    <source>
        <dbReference type="ARBA" id="ARBA00006671"/>
    </source>
</evidence>
<keyword evidence="4" id="KW-0281">Fimbrium</keyword>
<evidence type="ECO:0000313" key="7">
    <source>
        <dbReference type="EMBL" id="MBG2878736.1"/>
    </source>
</evidence>
<dbReference type="Proteomes" id="UP000614721">
    <property type="component" value="Unassembled WGS sequence"/>
</dbReference>
<evidence type="ECO:0000256" key="5">
    <source>
        <dbReference type="SAM" id="SignalP"/>
    </source>
</evidence>